<dbReference type="HAMAP" id="MF_01966">
    <property type="entry name" value="NADHX_epimerase"/>
    <property type="match status" value="1"/>
</dbReference>
<reference evidence="3 4" key="1">
    <citation type="submission" date="2017-10" db="EMBL/GenBank/DDBJ databases">
        <title>Complete Genome Sequence of Faecalibacterium prausnitzii isolated from the gut of healthy adult Indian.</title>
        <authorList>
            <person name="Bag S."/>
            <person name="Ghosh T.S."/>
            <person name="Das B."/>
        </authorList>
    </citation>
    <scope>NUCLEOTIDE SEQUENCE [LARGE SCALE GENOMIC DNA]</scope>
    <source>
        <strain evidence="3 4">Indica</strain>
    </source>
</reference>
<protein>
    <recommendedName>
        <fullName evidence="1">NAD(P)H-hydrate epimerase</fullName>
        <ecNumber evidence="1">5.1.99.6</ecNumber>
    </recommendedName>
    <alternativeName>
        <fullName evidence="1">NAD(P)HX epimerase</fullName>
    </alternativeName>
</protein>
<dbReference type="SUPFAM" id="SSF64153">
    <property type="entry name" value="YjeF N-terminal domain-like"/>
    <property type="match status" value="1"/>
</dbReference>
<feature type="binding site" evidence="1">
    <location>
        <position position="59"/>
    </location>
    <ligand>
        <name>K(+)</name>
        <dbReference type="ChEBI" id="CHEBI:29103"/>
    </ligand>
</feature>
<feature type="binding site" evidence="1">
    <location>
        <position position="158"/>
    </location>
    <ligand>
        <name>(6S)-NADPHX</name>
        <dbReference type="ChEBI" id="CHEBI:64076"/>
    </ligand>
</feature>
<dbReference type="EMBL" id="CP023819">
    <property type="protein sequence ID" value="ATL89250.1"/>
    <property type="molecule type" value="Genomic_DNA"/>
</dbReference>
<comment type="cofactor">
    <cofactor evidence="1">
        <name>K(+)</name>
        <dbReference type="ChEBI" id="CHEBI:29103"/>
    </cofactor>
    <text evidence="1">Binds 1 potassium ion per subunit.</text>
</comment>
<keyword evidence="1" id="KW-0521">NADP</keyword>
<dbReference type="EC" id="5.1.99.6" evidence="1"/>
<comment type="function">
    <text evidence="1">Catalyzes the epimerization of the S- and R-forms of NAD(P)HX, a damaged form of NAD(P)H that is a result of enzymatic or heat-dependent hydration. This is a prerequisite for the S-specific NAD(P)H-hydrate dehydratase to allow the repair of both epimers of NAD(P)HX.</text>
</comment>
<gene>
    <name evidence="1" type="primary">nnrE</name>
    <name evidence="3" type="ORF">CRH10_02450</name>
</gene>
<dbReference type="GO" id="GO:0052856">
    <property type="term" value="F:NAD(P)HX epimerase activity"/>
    <property type="evidence" value="ECO:0007669"/>
    <property type="project" value="UniProtKB-UniRule"/>
</dbReference>
<evidence type="ECO:0000256" key="1">
    <source>
        <dbReference type="HAMAP-Rule" id="MF_01966"/>
    </source>
</evidence>
<dbReference type="Pfam" id="PF03853">
    <property type="entry name" value="YjeF_N"/>
    <property type="match status" value="1"/>
</dbReference>
<sequence length="217" mass="23130">MKHRIVTAAQMKEIERAGDAHGLPYLQMMENAGLAANAELQKQFLHPSRLLVVCGKGNNGGDGFVIARAAAKDGWSVTVLLAEGEPKTADSILNFERLHSLPVHICADGSVLETQSFAAVVDALYGTGFHGELRPSGLAACGLMRRLHKSDTFVLAVDLPSGINTDTGEVAEGAAHADLTVTFDSYKPLHMAEASAPLCGKIVCADIGIRDEWHPEF</sequence>
<evidence type="ECO:0000313" key="4">
    <source>
        <dbReference type="Proteomes" id="UP000223709"/>
    </source>
</evidence>
<comment type="caution">
    <text evidence="1">Lacks conserved residue(s) required for the propagation of feature annotation.</text>
</comment>
<comment type="similarity">
    <text evidence="1">Belongs to the NnrE/AIBP family.</text>
</comment>
<dbReference type="GO" id="GO:0000166">
    <property type="term" value="F:nucleotide binding"/>
    <property type="evidence" value="ECO:0007669"/>
    <property type="project" value="UniProtKB-KW"/>
</dbReference>
<dbReference type="PROSITE" id="PS51385">
    <property type="entry name" value="YJEF_N"/>
    <property type="match status" value="1"/>
</dbReference>
<proteinExistence type="inferred from homology"/>
<accession>A0A291T854</accession>
<feature type="binding site" evidence="1">
    <location>
        <position position="122"/>
    </location>
    <ligand>
        <name>K(+)</name>
        <dbReference type="ChEBI" id="CHEBI:29103"/>
    </ligand>
</feature>
<keyword evidence="1" id="KW-0479">Metal-binding</keyword>
<organism evidence="3 4">
    <name type="scientific">Faecalibacterium prausnitzii</name>
    <dbReference type="NCBI Taxonomy" id="853"/>
    <lineage>
        <taxon>Bacteria</taxon>
        <taxon>Bacillati</taxon>
        <taxon>Bacillota</taxon>
        <taxon>Clostridia</taxon>
        <taxon>Eubacteriales</taxon>
        <taxon>Oscillospiraceae</taxon>
        <taxon>Faecalibacterium</taxon>
    </lineage>
</organism>
<dbReference type="Proteomes" id="UP000223709">
    <property type="component" value="Chromosome"/>
</dbReference>
<feature type="binding site" evidence="1">
    <location>
        <position position="161"/>
    </location>
    <ligand>
        <name>K(+)</name>
        <dbReference type="ChEBI" id="CHEBI:29103"/>
    </ligand>
</feature>
<dbReference type="GO" id="GO:0046872">
    <property type="term" value="F:metal ion binding"/>
    <property type="evidence" value="ECO:0007669"/>
    <property type="project" value="UniProtKB-KW"/>
</dbReference>
<evidence type="ECO:0000259" key="2">
    <source>
        <dbReference type="PROSITE" id="PS51385"/>
    </source>
</evidence>
<comment type="catalytic activity">
    <reaction evidence="1">
        <text>(6R)-NADPHX = (6S)-NADPHX</text>
        <dbReference type="Rhea" id="RHEA:32227"/>
        <dbReference type="ChEBI" id="CHEBI:64076"/>
        <dbReference type="ChEBI" id="CHEBI:64077"/>
        <dbReference type="EC" id="5.1.99.6"/>
    </reaction>
</comment>
<dbReference type="NCBIfam" id="TIGR00197">
    <property type="entry name" value="yjeF_nterm"/>
    <property type="match status" value="1"/>
</dbReference>
<feature type="domain" description="YjeF N-terminal" evidence="2">
    <location>
        <begin position="11"/>
        <end position="215"/>
    </location>
</feature>
<comment type="catalytic activity">
    <reaction evidence="1">
        <text>(6R)-NADHX = (6S)-NADHX</text>
        <dbReference type="Rhea" id="RHEA:32215"/>
        <dbReference type="ChEBI" id="CHEBI:64074"/>
        <dbReference type="ChEBI" id="CHEBI:64075"/>
        <dbReference type="EC" id="5.1.99.6"/>
    </reaction>
</comment>
<dbReference type="AlphaFoldDB" id="A0A291T854"/>
<keyword evidence="1" id="KW-0413">Isomerase</keyword>
<name>A0A291T854_9FIRM</name>
<keyword evidence="1" id="KW-0630">Potassium</keyword>
<feature type="binding site" evidence="1">
    <location>
        <begin position="58"/>
        <end position="62"/>
    </location>
    <ligand>
        <name>(6S)-NADPHX</name>
        <dbReference type="ChEBI" id="CHEBI:64076"/>
    </ligand>
</feature>
<keyword evidence="1" id="KW-0547">Nucleotide-binding</keyword>
<dbReference type="RefSeq" id="WP_098922678.1">
    <property type="nucleotide sequence ID" value="NZ_CP023819.1"/>
</dbReference>
<dbReference type="InterPro" id="IPR036652">
    <property type="entry name" value="YjeF_N_dom_sf"/>
</dbReference>
<dbReference type="InterPro" id="IPR004443">
    <property type="entry name" value="YjeF_N_dom"/>
</dbReference>
<evidence type="ECO:0000313" key="3">
    <source>
        <dbReference type="EMBL" id="ATL89250.1"/>
    </source>
</evidence>
<feature type="binding site" evidence="1">
    <location>
        <begin position="126"/>
        <end position="132"/>
    </location>
    <ligand>
        <name>(6S)-NADPHX</name>
        <dbReference type="ChEBI" id="CHEBI:64076"/>
    </ligand>
</feature>
<dbReference type="Gene3D" id="3.40.50.10260">
    <property type="entry name" value="YjeF N-terminal domain"/>
    <property type="match status" value="1"/>
</dbReference>
<keyword evidence="1" id="KW-0520">NAD</keyword>